<reference evidence="3" key="2">
    <citation type="submission" date="2015-01" db="EMBL/GenBank/DDBJ databases">
        <title>Evolutionary Origins and Diversification of the Mycorrhizal Mutualists.</title>
        <authorList>
            <consortium name="DOE Joint Genome Institute"/>
            <consortium name="Mycorrhizal Genomics Consortium"/>
            <person name="Kohler A."/>
            <person name="Kuo A."/>
            <person name="Nagy L.G."/>
            <person name="Floudas D."/>
            <person name="Copeland A."/>
            <person name="Barry K.W."/>
            <person name="Cichocki N."/>
            <person name="Veneault-Fourrey C."/>
            <person name="LaButti K."/>
            <person name="Lindquist E.A."/>
            <person name="Lipzen A."/>
            <person name="Lundell T."/>
            <person name="Morin E."/>
            <person name="Murat C."/>
            <person name="Riley R."/>
            <person name="Ohm R."/>
            <person name="Sun H."/>
            <person name="Tunlid A."/>
            <person name="Henrissat B."/>
            <person name="Grigoriev I.V."/>
            <person name="Hibbett D.S."/>
            <person name="Martin F."/>
        </authorList>
    </citation>
    <scope>NUCLEOTIDE SEQUENCE [LARGE SCALE GENOMIC DNA]</scope>
    <source>
        <strain evidence="3">LaAM-08-1</strain>
    </source>
</reference>
<dbReference type="Proteomes" id="UP000054477">
    <property type="component" value="Unassembled WGS sequence"/>
</dbReference>
<keyword evidence="3" id="KW-1185">Reference proteome</keyword>
<name>A0A0C9X3S6_9AGAR</name>
<proteinExistence type="predicted"/>
<dbReference type="AlphaFoldDB" id="A0A0C9X3S6"/>
<evidence type="ECO:0000259" key="1">
    <source>
        <dbReference type="Pfam" id="PF20231"/>
    </source>
</evidence>
<gene>
    <name evidence="2" type="ORF">K443DRAFT_115398</name>
</gene>
<accession>A0A0C9X3S6</accession>
<dbReference type="Pfam" id="PF20231">
    <property type="entry name" value="DUF6589"/>
    <property type="match status" value="1"/>
</dbReference>
<organism evidence="2 3">
    <name type="scientific">Laccaria amethystina LaAM-08-1</name>
    <dbReference type="NCBI Taxonomy" id="1095629"/>
    <lineage>
        <taxon>Eukaryota</taxon>
        <taxon>Fungi</taxon>
        <taxon>Dikarya</taxon>
        <taxon>Basidiomycota</taxon>
        <taxon>Agaricomycotina</taxon>
        <taxon>Agaricomycetes</taxon>
        <taxon>Agaricomycetidae</taxon>
        <taxon>Agaricales</taxon>
        <taxon>Agaricineae</taxon>
        <taxon>Hydnangiaceae</taxon>
        <taxon>Laccaria</taxon>
    </lineage>
</organism>
<dbReference type="OrthoDB" id="4743193at2759"/>
<dbReference type="EMBL" id="KN839042">
    <property type="protein sequence ID" value="KIJ91192.1"/>
    <property type="molecule type" value="Genomic_DNA"/>
</dbReference>
<evidence type="ECO:0000313" key="2">
    <source>
        <dbReference type="EMBL" id="KIJ91192.1"/>
    </source>
</evidence>
<dbReference type="STRING" id="1095629.A0A0C9X3S6"/>
<dbReference type="InterPro" id="IPR046496">
    <property type="entry name" value="DUF6589"/>
</dbReference>
<feature type="domain" description="DUF6589" evidence="1">
    <location>
        <begin position="8"/>
        <end position="241"/>
    </location>
</feature>
<protein>
    <recommendedName>
        <fullName evidence="1">DUF6589 domain-containing protein</fullName>
    </recommendedName>
</protein>
<dbReference type="HOGENOM" id="CLU_009487_6_0_1"/>
<feature type="non-terminal residue" evidence="2">
    <location>
        <position position="316"/>
    </location>
</feature>
<sequence>LSTGEISSGAGFRRMQDLIMHEGIALRLDAWTMELQRRDQTCTTLDDFAASCPTKESITELSDYLAGNYVSGGQESTDIFVLHTGTPAAQQDYQCENILLMHKYFLLYEEMSYTMNQGDIGRLETLFPPWISIFRGTGKHKYASHMAKFLSDVHFVYPLKLWHAVHYNLLVNPTGLPGKFCGVDWVEESMINLYTKHTFGGSGPNYTQKRVIEESTLIKIFHDCHNNIERNFCLTSITSKHGLPNLSKSLEMVKIYTEKYKPNVHQPGRKAIYKVSDVMDLGQHIIFNLGGAVGDLEEKVNQAVEEDDLATELCSW</sequence>
<reference evidence="2 3" key="1">
    <citation type="submission" date="2014-04" db="EMBL/GenBank/DDBJ databases">
        <authorList>
            <consortium name="DOE Joint Genome Institute"/>
            <person name="Kuo A."/>
            <person name="Kohler A."/>
            <person name="Nagy L.G."/>
            <person name="Floudas D."/>
            <person name="Copeland A."/>
            <person name="Barry K.W."/>
            <person name="Cichocki N."/>
            <person name="Veneault-Fourrey C."/>
            <person name="LaButti K."/>
            <person name="Lindquist E.A."/>
            <person name="Lipzen A."/>
            <person name="Lundell T."/>
            <person name="Morin E."/>
            <person name="Murat C."/>
            <person name="Sun H."/>
            <person name="Tunlid A."/>
            <person name="Henrissat B."/>
            <person name="Grigoriev I.V."/>
            <person name="Hibbett D.S."/>
            <person name="Martin F."/>
            <person name="Nordberg H.P."/>
            <person name="Cantor M.N."/>
            <person name="Hua S.X."/>
        </authorList>
    </citation>
    <scope>NUCLEOTIDE SEQUENCE [LARGE SCALE GENOMIC DNA]</scope>
    <source>
        <strain evidence="2 3">LaAM-08-1</strain>
    </source>
</reference>
<evidence type="ECO:0000313" key="3">
    <source>
        <dbReference type="Proteomes" id="UP000054477"/>
    </source>
</evidence>